<organism evidence="1 3">
    <name type="scientific">Cedecea lapagei</name>
    <dbReference type="NCBI Taxonomy" id="158823"/>
    <lineage>
        <taxon>Bacteria</taxon>
        <taxon>Pseudomonadati</taxon>
        <taxon>Pseudomonadota</taxon>
        <taxon>Gammaproteobacteria</taxon>
        <taxon>Enterobacterales</taxon>
        <taxon>Enterobacteriaceae</taxon>
        <taxon>Cedecea</taxon>
    </lineage>
</organism>
<dbReference type="OrthoDB" id="6637422at2"/>
<reference evidence="1 3" key="1">
    <citation type="submission" date="2018-12" db="EMBL/GenBank/DDBJ databases">
        <authorList>
            <consortium name="Pathogen Informatics"/>
        </authorList>
    </citation>
    <scope>NUCLEOTIDE SEQUENCE [LARGE SCALE GENOMIC DNA]</scope>
    <source>
        <strain evidence="1 3">NCTC11466</strain>
    </source>
</reference>
<dbReference type="AlphaFoldDB" id="A0A3S4IN00"/>
<dbReference type="EMBL" id="LR134201">
    <property type="protein sequence ID" value="VEB97376.1"/>
    <property type="molecule type" value="Genomic_DNA"/>
</dbReference>
<proteinExistence type="predicted"/>
<evidence type="ECO:0000313" key="3">
    <source>
        <dbReference type="Proteomes" id="UP000274122"/>
    </source>
</evidence>
<dbReference type="Pfam" id="PF02061">
    <property type="entry name" value="Lambda_CIII"/>
    <property type="match status" value="1"/>
</dbReference>
<protein>
    <submittedName>
        <fullName evidence="1">Lambda Phage CIII</fullName>
    </submittedName>
</protein>
<evidence type="ECO:0000313" key="2">
    <source>
        <dbReference type="EMBL" id="VEC00245.1"/>
    </source>
</evidence>
<dbReference type="Proteomes" id="UP000274122">
    <property type="component" value="Chromosome"/>
</dbReference>
<keyword evidence="3" id="KW-1185">Reference proteome</keyword>
<dbReference type="KEGG" id="clap:NCTC11466_02117"/>
<dbReference type="EMBL" id="LR134201">
    <property type="protein sequence ID" value="VEC00245.1"/>
    <property type="molecule type" value="Genomic_DNA"/>
</dbReference>
<dbReference type="RefSeq" id="WP_126356156.1">
    <property type="nucleotide sequence ID" value="NZ_LR134201.1"/>
</dbReference>
<evidence type="ECO:0000313" key="1">
    <source>
        <dbReference type="EMBL" id="VEB97376.1"/>
    </source>
</evidence>
<gene>
    <name evidence="1" type="ORF">NCTC11466_02117</name>
    <name evidence="2" type="ORF">NCTC11466_03535</name>
</gene>
<accession>A0A3S4IN00</accession>
<dbReference type="InterPro" id="IPR013056">
    <property type="entry name" value="Phage_lambda_CIII"/>
</dbReference>
<sequence length="45" mass="5159">MIYQFAGSVAVGAIQQNESQLERLTRQLRNIGKWLKDTLNQRGEP</sequence>
<name>A0A3S4IN00_9ENTR</name>
<dbReference type="KEGG" id="clap:NCTC11466_03535"/>